<dbReference type="Proteomes" id="UP000038830">
    <property type="component" value="Unassembled WGS sequence"/>
</dbReference>
<sequence length="853" mass="96193">MTIIRRDRCSNPISWSKNGFIAFAHHTSSTNLSISKLESLRGQSWRLSSKKSYEIKTASQTSCKPIQVVVWSPSGADLLVVDQVGGVSILGTGIVKNGNVHQLSCFEDVEILYQDDAGRCEDESLSKCVAFKWINVDKPVISSSPAVFSEEQNRYNYSVHQYKPYGFLHPNGKSGCFIARRDGSVDFYYQGITMEFKKHRIMLEPAREWVSQASIGFLRDGDVVVVCYCPKDQSLKVYKLSVSWNLKSCEPNFKVEKLLMERLNKIGSNGLTMELDQIEVISPNYSMDTDLDILIAFKGIGCNNRTLLQKYQISTVYKDLRFKTDGGTVEGFPNLVLKAEDYLDGELLDIELKNFDMNVIVTSAAGRVHLRSRKNLQLHIGASSTMSSLLDCGFEFPMTETNPDCIAVCPSMAGFVSLTSGVLEFHPVVRKSQNAWDAKDILKMSSGIAYLFCSACYTNTIADELIALILNEFSKLDPELRYEIIVTTLKESHRSLNFTLDISKEQIDRLLVNPPMQKLLSLQYSLGKFLPTNQQSTIALAILNLRLISFSIMVTLRTLFHQQQRIVNKGVSESLIDGVYRSESVLSTVGTINWLIDFVIFTIQELMKLSQSSGHESIIVTLLLSTVPRSLLIYSLAGVKKIDGVLTKVMEQHMQTPRPSSLNVEILQKSAERFKSLLELVELEHFEKFLMQIETLIPQEKENRLSVEQAMVFECKLTGNFAGLDSRLLSLFQQHYEEHPLSELFFHDTRWLKLDVAPNTIPSKVLLSNDDPVPIVIDLSTDLIDDVTKMVITNKEKLKRCLRCEYIRGDNDDVFYIMGKGITGSTNHWPVAYNRTCLCGSCWAYLSGDECSL</sequence>
<dbReference type="AlphaFoldDB" id="A0A0H5C9Q1"/>
<comment type="subcellular location">
    <subcellularLocation>
        <location evidence="1 9">Nucleus</location>
    </subcellularLocation>
</comment>
<evidence type="ECO:0000256" key="4">
    <source>
        <dbReference type="ARBA" id="ARBA00023015"/>
    </source>
</evidence>
<evidence type="ECO:0000256" key="6">
    <source>
        <dbReference type="ARBA" id="ARBA00023163"/>
    </source>
</evidence>
<dbReference type="STRING" id="983966.A0A0H5C9Q1"/>
<reference evidence="14" key="2">
    <citation type="journal article" date="2015" name="J. Biotechnol.">
        <title>The structure of the Cyberlindnera jadinii genome and its relation to Candida utilis analyzed by the occurrence of single nucleotide polymorphisms.</title>
        <authorList>
            <person name="Rupp O."/>
            <person name="Brinkrolf K."/>
            <person name="Buerth C."/>
            <person name="Kunigo M."/>
            <person name="Schneider J."/>
            <person name="Jaenicke S."/>
            <person name="Goesmann A."/>
            <person name="Puehler A."/>
            <person name="Jaeger K.-E."/>
            <person name="Ernst J.F."/>
        </authorList>
    </citation>
    <scope>NUCLEOTIDE SEQUENCE [LARGE SCALE GENOMIC DNA]</scope>
    <source>
        <strain evidence="14">ATCC 18201 / CBS 1600 / BCRC 20928 / JCM 3617 / NBRC 0987 / NRRL Y-1542</strain>
    </source>
</reference>
<proteinExistence type="inferred from homology"/>
<reference evidence="13 15" key="3">
    <citation type="journal article" date="2016" name="Proc. Natl. Acad. Sci. U.S.A.">
        <title>Comparative genomics of biotechnologically important yeasts.</title>
        <authorList>
            <person name="Riley R."/>
            <person name="Haridas S."/>
            <person name="Wolfe K.H."/>
            <person name="Lopes M.R."/>
            <person name="Hittinger C.T."/>
            <person name="Goeker M."/>
            <person name="Salamov A.A."/>
            <person name="Wisecaver J.H."/>
            <person name="Long T.M."/>
            <person name="Calvey C.H."/>
            <person name="Aerts A.L."/>
            <person name="Barry K.W."/>
            <person name="Choi C."/>
            <person name="Clum A."/>
            <person name="Coughlan A.Y."/>
            <person name="Deshpande S."/>
            <person name="Douglass A.P."/>
            <person name="Hanson S.J."/>
            <person name="Klenk H.-P."/>
            <person name="LaButti K.M."/>
            <person name="Lapidus A."/>
            <person name="Lindquist E.A."/>
            <person name="Lipzen A.M."/>
            <person name="Meier-Kolthoff J.P."/>
            <person name="Ohm R.A."/>
            <person name="Otillar R.P."/>
            <person name="Pangilinan J.L."/>
            <person name="Peng Y."/>
            <person name="Rokas A."/>
            <person name="Rosa C.A."/>
            <person name="Scheuner C."/>
            <person name="Sibirny A.A."/>
            <person name="Slot J.C."/>
            <person name="Stielow J.B."/>
            <person name="Sun H."/>
            <person name="Kurtzman C.P."/>
            <person name="Blackwell M."/>
            <person name="Grigoriev I.V."/>
            <person name="Jeffries T.W."/>
        </authorList>
    </citation>
    <scope>NUCLEOTIDE SEQUENCE [LARGE SCALE GENOMIC DNA]</scope>
    <source>
        <strain evidence="15">ATCC 18201 / CBS 1600 / BCRC 20928 / JCM 3617 / NBRC 0987 / NRRL Y-1542</strain>
        <strain evidence="13">NRRL Y-1542</strain>
    </source>
</reference>
<dbReference type="PANTHER" id="PTHR13224:SF6">
    <property type="entry name" value="MEDIATOR OF RNA POLYMERASE II TRANSCRIPTION SUBUNIT 16"/>
    <property type="match status" value="1"/>
</dbReference>
<evidence type="ECO:0000256" key="9">
    <source>
        <dbReference type="RuleBase" id="RU364149"/>
    </source>
</evidence>
<evidence type="ECO:0000256" key="1">
    <source>
        <dbReference type="ARBA" id="ARBA00004123"/>
    </source>
</evidence>
<dbReference type="PANTHER" id="PTHR13224">
    <property type="entry name" value="THYROID HORMONE RECEPTOR-ASSOCIATED PROTEIN-RELATED"/>
    <property type="match status" value="1"/>
</dbReference>
<evidence type="ECO:0000256" key="8">
    <source>
        <dbReference type="ARBA" id="ARBA00032015"/>
    </source>
</evidence>
<dbReference type="Proteomes" id="UP000094389">
    <property type="component" value="Unassembled WGS sequence"/>
</dbReference>
<comment type="function">
    <text evidence="9">Component of the Mediator complex, a coactivator involved in the regulated transcription of nearly all RNA polymerase II-dependent genes. Mediator functions as a bridge to convey information from gene-specific regulatory proteins to the basal RNA polymerase II transcription machinery. Mediator is recruited to promoters by direct interactions with regulatory proteins and serves as a scaffold for the assembly of a functional preinitiation complex with RNA polymerase II and the general transcription factors.</text>
</comment>
<accession>A0A1E4S317</accession>
<dbReference type="EMBL" id="CDQK01000007">
    <property type="protein sequence ID" value="CEP25145.1"/>
    <property type="molecule type" value="Genomic_DNA"/>
</dbReference>
<evidence type="ECO:0000313" key="15">
    <source>
        <dbReference type="Proteomes" id="UP000094389"/>
    </source>
</evidence>
<dbReference type="GO" id="GO:0045893">
    <property type="term" value="P:positive regulation of DNA-templated transcription"/>
    <property type="evidence" value="ECO:0007669"/>
    <property type="project" value="TreeGrafter"/>
</dbReference>
<keyword evidence="15" id="KW-1185">Reference proteome</keyword>
<dbReference type="OrthoDB" id="4139168at2759"/>
<dbReference type="GeneID" id="30991511"/>
<dbReference type="InterPro" id="IPR048339">
    <property type="entry name" value="Mediator_Med16_C"/>
</dbReference>
<dbReference type="EMBL" id="KV453929">
    <property type="protein sequence ID" value="ODV73812.1"/>
    <property type="molecule type" value="Genomic_DNA"/>
</dbReference>
<keyword evidence="5 9" id="KW-0010">Activator</keyword>
<name>A0A0H5C9Q1_CYBJN</name>
<accession>A0A0H5C9Q1</accession>
<evidence type="ECO:0000256" key="7">
    <source>
        <dbReference type="ARBA" id="ARBA00023242"/>
    </source>
</evidence>
<protein>
    <recommendedName>
        <fullName evidence="3 9">Mediator of RNA polymerase II transcription subunit 16</fullName>
    </recommendedName>
    <alternativeName>
        <fullName evidence="8 9">Mediator complex subunit 16</fullName>
    </alternativeName>
</protein>
<keyword evidence="6 9" id="KW-0804">Transcription</keyword>
<organism evidence="12 14">
    <name type="scientific">Cyberlindnera jadinii (strain ATCC 18201 / CBS 1600 / BCRC 20928 / JCM 3617 / NBRC 0987 / NRRL Y-1542)</name>
    <name type="common">Torula yeast</name>
    <name type="synonym">Candida utilis</name>
    <dbReference type="NCBI Taxonomy" id="983966"/>
    <lineage>
        <taxon>Eukaryota</taxon>
        <taxon>Fungi</taxon>
        <taxon>Dikarya</taxon>
        <taxon>Ascomycota</taxon>
        <taxon>Saccharomycotina</taxon>
        <taxon>Saccharomycetes</taxon>
        <taxon>Phaffomycetales</taxon>
        <taxon>Phaffomycetaceae</taxon>
        <taxon>Cyberlindnera</taxon>
    </lineage>
</organism>
<evidence type="ECO:0000313" key="14">
    <source>
        <dbReference type="Proteomes" id="UP000038830"/>
    </source>
</evidence>
<evidence type="ECO:0000256" key="3">
    <source>
        <dbReference type="ARBA" id="ARBA00019614"/>
    </source>
</evidence>
<comment type="subunit">
    <text evidence="9">Component of the Mediator complex.</text>
</comment>
<evidence type="ECO:0000256" key="2">
    <source>
        <dbReference type="ARBA" id="ARBA00006543"/>
    </source>
</evidence>
<evidence type="ECO:0000256" key="5">
    <source>
        <dbReference type="ARBA" id="ARBA00023159"/>
    </source>
</evidence>
<keyword evidence="7 9" id="KW-0539">Nucleus</keyword>
<dbReference type="Pfam" id="PF20719">
    <property type="entry name" value="Med16_C"/>
    <property type="match status" value="1"/>
</dbReference>
<dbReference type="OMA" id="FDTTWLG"/>
<comment type="similarity">
    <text evidence="2 9">Belongs to the Mediator complex subunit 16 family.</text>
</comment>
<keyword evidence="4 9" id="KW-0805">Transcription regulation</keyword>
<dbReference type="GO" id="GO:0016592">
    <property type="term" value="C:mediator complex"/>
    <property type="evidence" value="ECO:0007669"/>
    <property type="project" value="InterPro"/>
</dbReference>
<evidence type="ECO:0000259" key="11">
    <source>
        <dbReference type="Pfam" id="PF20719"/>
    </source>
</evidence>
<feature type="domain" description="Mediator complex subunit Med16 N-terminal" evidence="10">
    <location>
        <begin position="124"/>
        <end position="398"/>
    </location>
</feature>
<feature type="domain" description="Mediator complex subunit 16 C-terminal" evidence="11">
    <location>
        <begin position="738"/>
        <end position="844"/>
    </location>
</feature>
<dbReference type="Pfam" id="PF11635">
    <property type="entry name" value="Med16_N"/>
    <property type="match status" value="1"/>
</dbReference>
<dbReference type="RefSeq" id="XP_020070851.1">
    <property type="nucleotide sequence ID" value="XM_020217115.1"/>
</dbReference>
<reference evidence="12" key="1">
    <citation type="submission" date="2014-12" db="EMBL/GenBank/DDBJ databases">
        <authorList>
            <person name="Jaenicke S."/>
        </authorList>
    </citation>
    <scope>NUCLEOTIDE SEQUENCE [LARGE SCALE GENOMIC DNA]</scope>
    <source>
        <strain evidence="12">CBS1600</strain>
    </source>
</reference>
<gene>
    <name evidence="12" type="primary">SIN4</name>
    <name evidence="9" type="synonym">MED16</name>
    <name evidence="12" type="ORF">BN1211_6147</name>
    <name evidence="13" type="ORF">CYBJADRAFT_184245</name>
</gene>
<evidence type="ECO:0000313" key="13">
    <source>
        <dbReference type="EMBL" id="ODV73812.1"/>
    </source>
</evidence>
<evidence type="ECO:0000259" key="10">
    <source>
        <dbReference type="Pfam" id="PF11635"/>
    </source>
</evidence>
<dbReference type="InterPro" id="IPR021665">
    <property type="entry name" value="Mediator_Med16_N"/>
</dbReference>
<evidence type="ECO:0000313" key="12">
    <source>
        <dbReference type="EMBL" id="CEP25145.1"/>
    </source>
</evidence>
<dbReference type="InterPro" id="IPR048338">
    <property type="entry name" value="Mediator_Med16"/>
</dbReference>